<dbReference type="NCBIfam" id="TIGR00231">
    <property type="entry name" value="small_GTP"/>
    <property type="match status" value="1"/>
</dbReference>
<dbReference type="InterPro" id="IPR027417">
    <property type="entry name" value="P-loop_NTPase"/>
</dbReference>
<dbReference type="GO" id="GO:0003924">
    <property type="term" value="F:GTPase activity"/>
    <property type="evidence" value="ECO:0007669"/>
    <property type="project" value="InterPro"/>
</dbReference>
<gene>
    <name evidence="2" type="ORF">RJ41_01015</name>
</gene>
<dbReference type="CDD" id="cd00154">
    <property type="entry name" value="Rab"/>
    <property type="match status" value="1"/>
</dbReference>
<keyword evidence="3" id="KW-1185">Reference proteome</keyword>
<evidence type="ECO:0000313" key="2">
    <source>
        <dbReference type="EMBL" id="KHT57569.1"/>
    </source>
</evidence>
<proteinExistence type="predicted"/>
<keyword evidence="1" id="KW-0547">Nucleotide-binding</keyword>
<reference evidence="2 3" key="1">
    <citation type="submission" date="2014-12" db="EMBL/GenBank/DDBJ databases">
        <title>Genome sequencing of Alteromonas marina AD001.</title>
        <authorList>
            <person name="Adrian T.G.S."/>
            <person name="Chan K.G."/>
        </authorList>
    </citation>
    <scope>NUCLEOTIDE SEQUENCE [LARGE SCALE GENOMIC DNA]</scope>
    <source>
        <strain evidence="2 3">AD001</strain>
    </source>
</reference>
<comment type="caution">
    <text evidence="2">The sequence shown here is derived from an EMBL/GenBank/DDBJ whole genome shotgun (WGS) entry which is preliminary data.</text>
</comment>
<protein>
    <submittedName>
        <fullName evidence="2">GTP-binding protein</fullName>
    </submittedName>
</protein>
<name>A0A0B3YS99_9ALTE</name>
<dbReference type="EMBL" id="JWLW01000002">
    <property type="protein sequence ID" value="KHT57569.1"/>
    <property type="molecule type" value="Genomic_DNA"/>
</dbReference>
<dbReference type="OrthoDB" id="7957980at2"/>
<dbReference type="Proteomes" id="UP000031197">
    <property type="component" value="Unassembled WGS sequence"/>
</dbReference>
<dbReference type="SMART" id="SM00175">
    <property type="entry name" value="RAB"/>
    <property type="match status" value="1"/>
</dbReference>
<dbReference type="AlphaFoldDB" id="A0A0B3YS99"/>
<dbReference type="GO" id="GO:0005525">
    <property type="term" value="F:GTP binding"/>
    <property type="evidence" value="ECO:0007669"/>
    <property type="project" value="InterPro"/>
</dbReference>
<dbReference type="SUPFAM" id="SSF52540">
    <property type="entry name" value="P-loop containing nucleoside triphosphate hydrolases"/>
    <property type="match status" value="1"/>
</dbReference>
<organism evidence="2 3">
    <name type="scientific">Alteromonas marina</name>
    <dbReference type="NCBI Taxonomy" id="203795"/>
    <lineage>
        <taxon>Bacteria</taxon>
        <taxon>Pseudomonadati</taxon>
        <taxon>Pseudomonadota</taxon>
        <taxon>Gammaproteobacteria</taxon>
        <taxon>Alteromonadales</taxon>
        <taxon>Alteromonadaceae</taxon>
        <taxon>Alteromonas/Salinimonas group</taxon>
        <taxon>Alteromonas</taxon>
    </lineage>
</organism>
<dbReference type="SMART" id="SM00173">
    <property type="entry name" value="RAS"/>
    <property type="match status" value="1"/>
</dbReference>
<accession>A0A0B3YS99</accession>
<dbReference type="InterPro" id="IPR005225">
    <property type="entry name" value="Small_GTP-bd"/>
</dbReference>
<dbReference type="PRINTS" id="PR00449">
    <property type="entry name" value="RASTRNSFRMNG"/>
</dbReference>
<dbReference type="PANTHER" id="PTHR47978">
    <property type="match status" value="1"/>
</dbReference>
<evidence type="ECO:0000256" key="1">
    <source>
        <dbReference type="ARBA" id="ARBA00022741"/>
    </source>
</evidence>
<dbReference type="InterPro" id="IPR001806">
    <property type="entry name" value="Small_GTPase"/>
</dbReference>
<sequence>MIQKKVCILGPTGVGKTSLVKQFVEGIFSEKYKTTIGVKIDKKQVNKEGRGVQLLLWDLEGIDRYCGFNPRYLRGASAYIIVVDQTRSQSLLEGIEILDLAREHYPDIPAFFVVNKTDLPTSWHWSEEELNNYAQRFASLTKTSAKTGENVEKLFSTIAFW</sequence>
<dbReference type="RefSeq" id="WP_039216339.1">
    <property type="nucleotide sequence ID" value="NZ_JWLW01000002.1"/>
</dbReference>
<dbReference type="Pfam" id="PF00071">
    <property type="entry name" value="Ras"/>
    <property type="match status" value="1"/>
</dbReference>
<dbReference type="Gene3D" id="3.40.50.300">
    <property type="entry name" value="P-loop containing nucleotide triphosphate hydrolases"/>
    <property type="match status" value="1"/>
</dbReference>
<evidence type="ECO:0000313" key="3">
    <source>
        <dbReference type="Proteomes" id="UP000031197"/>
    </source>
</evidence>
<dbReference type="PROSITE" id="PS51419">
    <property type="entry name" value="RAB"/>
    <property type="match status" value="1"/>
</dbReference>